<keyword evidence="9" id="KW-0627">Porphyrin biosynthesis</keyword>
<dbReference type="PANTHER" id="PTHR43713:SF3">
    <property type="entry name" value="GLUTAMATE-1-SEMIALDEHYDE 2,1-AMINOMUTASE 1, CHLOROPLASTIC-RELATED"/>
    <property type="match status" value="1"/>
</dbReference>
<dbReference type="HOGENOM" id="CLU_016922_1_5_2"/>
<dbReference type="PANTHER" id="PTHR43713">
    <property type="entry name" value="GLUTAMATE-1-SEMIALDEHYDE 2,1-AMINOMUTASE"/>
    <property type="match status" value="1"/>
</dbReference>
<evidence type="ECO:0000256" key="2">
    <source>
        <dbReference type="ARBA" id="ARBA00001933"/>
    </source>
</evidence>
<evidence type="ECO:0000256" key="9">
    <source>
        <dbReference type="ARBA" id="ARBA00023244"/>
    </source>
</evidence>
<evidence type="ECO:0000256" key="5">
    <source>
        <dbReference type="ARBA" id="ARBA00012143"/>
    </source>
</evidence>
<reference evidence="12 13" key="2">
    <citation type="journal article" date="2011" name="Stand. Genomic Sci.">
        <title>Complete genome sequence of Ferroglobus placidus AEDII12DO.</title>
        <authorList>
            <person name="Anderson I."/>
            <person name="Risso C."/>
            <person name="Holmes D."/>
            <person name="Lucas S."/>
            <person name="Copeland A."/>
            <person name="Lapidus A."/>
            <person name="Cheng J.F."/>
            <person name="Bruce D."/>
            <person name="Goodwin L."/>
            <person name="Pitluck S."/>
            <person name="Saunders E."/>
            <person name="Brettin T."/>
            <person name="Detter J.C."/>
            <person name="Han C."/>
            <person name="Tapia R."/>
            <person name="Larimer F."/>
            <person name="Land M."/>
            <person name="Hauser L."/>
            <person name="Woyke T."/>
            <person name="Lovley D."/>
            <person name="Kyrpides N."/>
            <person name="Ivanova N."/>
        </authorList>
    </citation>
    <scope>NUCLEOTIDE SEQUENCE [LARGE SCALE GENOMIC DNA]</scope>
    <source>
        <strain evidence="13">DSM 10642 / AEDII12DO</strain>
    </source>
</reference>
<evidence type="ECO:0000256" key="10">
    <source>
        <dbReference type="ARBA" id="ARBA00031365"/>
    </source>
</evidence>
<sequence>MSLRSFEIYEKASKIIPKAAQTGLRAETHYPHPFVPERAFGCKIVDVDGRVYTDYHLAFGPILLGHNHPEVNEAVKEQIEEGVLFGAGVCELEVEVAEKLVELIPSAEMVTFVNSGTEATYHAIRLSRAYTEREKIIKFEGCYHGWHDYVAFNVNPPKEKMGRIYPQSRGILKAAYETTTVLPFNDKEAFEEYMAEHGEEVAGVILEPIPHSVGAIIPKRDFLKSLRKETKSYGSVLIFDEIITAFRHNIHGVQEEFGVIPDLTTIGKSMGNGYPVAAIVGKEEIMSLVHNGVLVSGTYSGHPASLAAVKKTIEVLEREKVVEYISKLGEEYRKAIKDVIEDTETKARVVGYKSIFAIQFAEGEVVDYSSVVDVDREKFKAFAAEMRKRGIFFTPNPLKRCHLSAKHSEKELEEFVSSAFEVLRRIDA</sequence>
<protein>
    <recommendedName>
        <fullName evidence="6">Glutamate-1-semialdehyde 2,1-aminomutase</fullName>
        <ecNumber evidence="5">5.4.3.8</ecNumber>
    </recommendedName>
    <alternativeName>
        <fullName evidence="10">Glutamate-1-semialdehyde aminotransferase</fullName>
    </alternativeName>
</protein>
<accession>D3RXT0</accession>
<comment type="cofactor">
    <cofactor evidence="2">
        <name>pyridoxal 5'-phosphate</name>
        <dbReference type="ChEBI" id="CHEBI:597326"/>
    </cofactor>
</comment>
<dbReference type="InterPro" id="IPR015422">
    <property type="entry name" value="PyrdxlP-dep_Trfase_small"/>
</dbReference>
<evidence type="ECO:0000256" key="8">
    <source>
        <dbReference type="ARBA" id="ARBA00023235"/>
    </source>
</evidence>
<dbReference type="OrthoDB" id="6524at2157"/>
<keyword evidence="12" id="KW-0808">Transferase</keyword>
<dbReference type="InterPro" id="IPR015421">
    <property type="entry name" value="PyrdxlP-dep_Trfase_major"/>
</dbReference>
<dbReference type="RefSeq" id="WP_012965636.1">
    <property type="nucleotide sequence ID" value="NC_013849.1"/>
</dbReference>
<dbReference type="CDD" id="cd00610">
    <property type="entry name" value="OAT_like"/>
    <property type="match status" value="1"/>
</dbReference>
<dbReference type="Proteomes" id="UP000002613">
    <property type="component" value="Chromosome"/>
</dbReference>
<dbReference type="EMBL" id="CP001899">
    <property type="protein sequence ID" value="ADC65293.1"/>
    <property type="molecule type" value="Genomic_DNA"/>
</dbReference>
<dbReference type="InterPro" id="IPR015424">
    <property type="entry name" value="PyrdxlP-dep_Trfase"/>
</dbReference>
<dbReference type="SUPFAM" id="SSF53383">
    <property type="entry name" value="PLP-dependent transferases"/>
    <property type="match status" value="1"/>
</dbReference>
<keyword evidence="8" id="KW-0413">Isomerase</keyword>
<reference evidence="13" key="1">
    <citation type="submission" date="2010-02" db="EMBL/GenBank/DDBJ databases">
        <title>Complete sequence of Ferroglobus placidus DSM 10642.</title>
        <authorList>
            <consortium name="US DOE Joint Genome Institute"/>
            <person name="Lucas S."/>
            <person name="Copeland A."/>
            <person name="Lapidus A."/>
            <person name="Cheng J.-F."/>
            <person name="Bruce D."/>
            <person name="Goodwin L."/>
            <person name="Pitluck S."/>
            <person name="Saunders E."/>
            <person name="Brettin T."/>
            <person name="Detter J.C."/>
            <person name="Han C."/>
            <person name="Tapia R."/>
            <person name="Larimer F."/>
            <person name="Land M."/>
            <person name="Hauser L."/>
            <person name="Kyrpides N."/>
            <person name="Ivanova N."/>
            <person name="Holmes D."/>
            <person name="Lovley D."/>
            <person name="Kyrpides N."/>
            <person name="Anderson I.J."/>
            <person name="Woyke T."/>
        </authorList>
    </citation>
    <scope>NUCLEOTIDE SEQUENCE [LARGE SCALE GENOMIC DNA]</scope>
    <source>
        <strain evidence="13">DSM 10642 / AEDII12DO</strain>
    </source>
</reference>
<proteinExistence type="inferred from homology"/>
<evidence type="ECO:0000313" key="13">
    <source>
        <dbReference type="Proteomes" id="UP000002613"/>
    </source>
</evidence>
<dbReference type="eggNOG" id="arCOG00918">
    <property type="taxonomic scope" value="Archaea"/>
</dbReference>
<dbReference type="EC" id="5.4.3.8" evidence="5"/>
<dbReference type="AlphaFoldDB" id="D3RXT0"/>
<dbReference type="Gene3D" id="3.90.1150.10">
    <property type="entry name" value="Aspartate Aminotransferase, domain 1"/>
    <property type="match status" value="1"/>
</dbReference>
<dbReference type="Pfam" id="PF00202">
    <property type="entry name" value="Aminotran_3"/>
    <property type="match status" value="1"/>
</dbReference>
<dbReference type="PaxDb" id="589924-Ferp_1134"/>
<keyword evidence="13" id="KW-1185">Reference proteome</keyword>
<dbReference type="GO" id="GO:0030170">
    <property type="term" value="F:pyridoxal phosphate binding"/>
    <property type="evidence" value="ECO:0007669"/>
    <property type="project" value="InterPro"/>
</dbReference>
<dbReference type="FunFam" id="3.40.640.10:FF:000021">
    <property type="entry name" value="Glutamate-1-semialdehyde 2,1-aminomutase"/>
    <property type="match status" value="1"/>
</dbReference>
<comment type="pathway">
    <text evidence="3">Porphyrin-containing compound metabolism; protoporphyrin-IX biosynthesis; 5-aminolevulinate from L-glutamyl-tRNA(Glu): step 2/2.</text>
</comment>
<evidence type="ECO:0000256" key="1">
    <source>
        <dbReference type="ARBA" id="ARBA00001579"/>
    </source>
</evidence>
<organism evidence="12 13">
    <name type="scientific">Ferroglobus placidus (strain DSM 10642 / AEDII12DO)</name>
    <dbReference type="NCBI Taxonomy" id="589924"/>
    <lineage>
        <taxon>Archaea</taxon>
        <taxon>Methanobacteriati</taxon>
        <taxon>Methanobacteriota</taxon>
        <taxon>Archaeoglobi</taxon>
        <taxon>Archaeoglobales</taxon>
        <taxon>Archaeoglobaceae</taxon>
        <taxon>Ferroglobus</taxon>
    </lineage>
</organism>
<name>D3RXT0_FERPA</name>
<dbReference type="InterPro" id="IPR005814">
    <property type="entry name" value="Aminotrans_3"/>
</dbReference>
<evidence type="ECO:0000256" key="3">
    <source>
        <dbReference type="ARBA" id="ARBA00004819"/>
    </source>
</evidence>
<dbReference type="GO" id="GO:0042286">
    <property type="term" value="F:glutamate-1-semialdehyde 2,1-aminomutase activity"/>
    <property type="evidence" value="ECO:0007669"/>
    <property type="project" value="UniProtKB-EC"/>
</dbReference>
<dbReference type="KEGG" id="fpl:Ferp_1134"/>
<comment type="similarity">
    <text evidence="4">Belongs to the class-III pyridoxal-phosphate-dependent aminotransferase family. HemL subfamily.</text>
</comment>
<dbReference type="GO" id="GO:0008483">
    <property type="term" value="F:transaminase activity"/>
    <property type="evidence" value="ECO:0007669"/>
    <property type="project" value="UniProtKB-KW"/>
</dbReference>
<dbReference type="GeneID" id="8778646"/>
<evidence type="ECO:0000256" key="11">
    <source>
        <dbReference type="RuleBase" id="RU003560"/>
    </source>
</evidence>
<evidence type="ECO:0000313" key="12">
    <source>
        <dbReference type="EMBL" id="ADC65293.1"/>
    </source>
</evidence>
<evidence type="ECO:0000256" key="4">
    <source>
        <dbReference type="ARBA" id="ARBA00008981"/>
    </source>
</evidence>
<evidence type="ECO:0000256" key="7">
    <source>
        <dbReference type="ARBA" id="ARBA00022898"/>
    </source>
</evidence>
<evidence type="ECO:0000256" key="6">
    <source>
        <dbReference type="ARBA" id="ARBA00015416"/>
    </source>
</evidence>
<keyword evidence="7 11" id="KW-0663">Pyridoxal phosphate</keyword>
<dbReference type="STRING" id="589924.Ferp_1134"/>
<keyword evidence="12" id="KW-0032">Aminotransferase</keyword>
<dbReference type="GO" id="GO:0006779">
    <property type="term" value="P:porphyrin-containing compound biosynthetic process"/>
    <property type="evidence" value="ECO:0007669"/>
    <property type="project" value="UniProtKB-KW"/>
</dbReference>
<dbReference type="Gene3D" id="3.40.640.10">
    <property type="entry name" value="Type I PLP-dependent aspartate aminotransferase-like (Major domain)"/>
    <property type="match status" value="1"/>
</dbReference>
<comment type="catalytic activity">
    <reaction evidence="1">
        <text>(S)-4-amino-5-oxopentanoate = 5-aminolevulinate</text>
        <dbReference type="Rhea" id="RHEA:14265"/>
        <dbReference type="ChEBI" id="CHEBI:57501"/>
        <dbReference type="ChEBI" id="CHEBI:356416"/>
        <dbReference type="EC" id="5.4.3.8"/>
    </reaction>
</comment>
<gene>
    <name evidence="12" type="ordered locus">Ferp_1134</name>
</gene>